<dbReference type="NCBIfam" id="TIGR03344">
    <property type="entry name" value="VI_effect_Hcp1"/>
    <property type="match status" value="1"/>
</dbReference>
<accession>A0A975GLN1</accession>
<dbReference type="InterPro" id="IPR008514">
    <property type="entry name" value="T6SS_Hcp"/>
</dbReference>
<evidence type="ECO:0000313" key="2">
    <source>
        <dbReference type="Proteomes" id="UP000663722"/>
    </source>
</evidence>
<dbReference type="InterPro" id="IPR036624">
    <property type="entry name" value="Hcp1-lik_sf"/>
</dbReference>
<protein>
    <submittedName>
        <fullName evidence="1">Type VI secretion protein domain-containing protein, Hcp-like</fullName>
    </submittedName>
</protein>
<dbReference type="InterPro" id="IPR053165">
    <property type="entry name" value="HSI-I_assembly_Hcp1"/>
</dbReference>
<dbReference type="SUPFAM" id="SSF141452">
    <property type="entry name" value="Hcp1-like"/>
    <property type="match status" value="1"/>
</dbReference>
<name>A0A975GLN1_9BACT</name>
<dbReference type="KEGG" id="dmm:dnm_018140"/>
<dbReference type="EMBL" id="CP061800">
    <property type="protein sequence ID" value="QTA85799.1"/>
    <property type="molecule type" value="Genomic_DNA"/>
</dbReference>
<proteinExistence type="predicted"/>
<dbReference type="Proteomes" id="UP000663722">
    <property type="component" value="Chromosome"/>
</dbReference>
<dbReference type="Gene3D" id="2.30.110.20">
    <property type="entry name" value="Hcp1-like"/>
    <property type="match status" value="1"/>
</dbReference>
<sequence>MASNMLLKLDTIDGESTDAVHAGEGWIEILSWSHGFTQPTTPVRASSGSTTEMCNHSDVSVTKYLDKATDQILNKVWSGKQLAEAHIECYRSDGNNNPVKYLQIDMEKVIISNYNISGGGGDVPMENLSLSYGKVTYNYIQYDNEGNPQGVQPVSHDLTTNEVG</sequence>
<dbReference type="PANTHER" id="PTHR36152:SF1">
    <property type="entry name" value="UBIQUITIN-LIKE DOMAIN-CONTAINING PROTEIN"/>
    <property type="match status" value="1"/>
</dbReference>
<keyword evidence="2" id="KW-1185">Reference proteome</keyword>
<organism evidence="1 2">
    <name type="scientific">Desulfonema magnum</name>
    <dbReference type="NCBI Taxonomy" id="45655"/>
    <lineage>
        <taxon>Bacteria</taxon>
        <taxon>Pseudomonadati</taxon>
        <taxon>Thermodesulfobacteriota</taxon>
        <taxon>Desulfobacteria</taxon>
        <taxon>Desulfobacterales</taxon>
        <taxon>Desulfococcaceae</taxon>
        <taxon>Desulfonema</taxon>
    </lineage>
</organism>
<dbReference type="AlphaFoldDB" id="A0A975GLN1"/>
<dbReference type="PANTHER" id="PTHR36152">
    <property type="entry name" value="CYTOPLASMIC PROTEIN-RELATED"/>
    <property type="match status" value="1"/>
</dbReference>
<dbReference type="RefSeq" id="WP_207681701.1">
    <property type="nucleotide sequence ID" value="NZ_CP061800.1"/>
</dbReference>
<evidence type="ECO:0000313" key="1">
    <source>
        <dbReference type="EMBL" id="QTA85799.1"/>
    </source>
</evidence>
<dbReference type="Pfam" id="PF05638">
    <property type="entry name" value="T6SS_HCP"/>
    <property type="match status" value="1"/>
</dbReference>
<reference evidence="1" key="1">
    <citation type="journal article" date="2021" name="Microb. Physiol.">
        <title>Proteogenomic Insights into the Physiology of Marine, Sulfate-Reducing, Filamentous Desulfonema limicola and Desulfonema magnum.</title>
        <authorList>
            <person name="Schnaars V."/>
            <person name="Wohlbrand L."/>
            <person name="Scheve S."/>
            <person name="Hinrichs C."/>
            <person name="Reinhardt R."/>
            <person name="Rabus R."/>
        </authorList>
    </citation>
    <scope>NUCLEOTIDE SEQUENCE</scope>
    <source>
        <strain evidence="1">4be13</strain>
    </source>
</reference>
<gene>
    <name evidence="1" type="ORF">dnm_018140</name>
</gene>